<sequence length="61" mass="6858">MATGPAVRPIGDLLDAIQRPLDLPLGNWKIARKKRTAMGQHVDLGWGTQQHDNFFNLDQAY</sequence>
<keyword evidence="2" id="KW-1185">Reference proteome</keyword>
<comment type="caution">
    <text evidence="1">The sequence shown here is derived from an EMBL/GenBank/DDBJ whole genome shotgun (WGS) entry which is preliminary data.</text>
</comment>
<dbReference type="EMBL" id="JADIKJ010000001">
    <property type="protein sequence ID" value="MFK2899028.1"/>
    <property type="molecule type" value="Genomic_DNA"/>
</dbReference>
<proteinExistence type="predicted"/>
<gene>
    <name evidence="1" type="ORF">ISP15_01600</name>
</gene>
<organism evidence="1 2">
    <name type="scientific">Dyella jejuensis</name>
    <dbReference type="NCBI Taxonomy" id="1432009"/>
    <lineage>
        <taxon>Bacteria</taxon>
        <taxon>Pseudomonadati</taxon>
        <taxon>Pseudomonadota</taxon>
        <taxon>Gammaproteobacteria</taxon>
        <taxon>Lysobacterales</taxon>
        <taxon>Rhodanobacteraceae</taxon>
        <taxon>Dyella</taxon>
    </lineage>
</organism>
<reference evidence="1 2" key="1">
    <citation type="submission" date="2020-10" db="EMBL/GenBank/DDBJ databases">
        <title>Phylogeny of dyella-like bacteria.</title>
        <authorList>
            <person name="Fu J."/>
        </authorList>
    </citation>
    <scope>NUCLEOTIDE SEQUENCE [LARGE SCALE GENOMIC DNA]</scope>
    <source>
        <strain evidence="1 2">JP1</strain>
    </source>
</reference>
<dbReference type="RefSeq" id="WP_404544344.1">
    <property type="nucleotide sequence ID" value="NZ_JADIKJ010000001.1"/>
</dbReference>
<evidence type="ECO:0000313" key="2">
    <source>
        <dbReference type="Proteomes" id="UP001620461"/>
    </source>
</evidence>
<accession>A0ABW8JD69</accession>
<dbReference type="Proteomes" id="UP001620461">
    <property type="component" value="Unassembled WGS sequence"/>
</dbReference>
<evidence type="ECO:0000313" key="1">
    <source>
        <dbReference type="EMBL" id="MFK2899028.1"/>
    </source>
</evidence>
<name>A0ABW8JD69_9GAMM</name>
<protein>
    <submittedName>
        <fullName evidence="1">Uncharacterized protein</fullName>
    </submittedName>
</protein>